<name>A0ABD3N957_9STRA</name>
<keyword evidence="3" id="KW-1185">Reference proteome</keyword>
<dbReference type="AlphaFoldDB" id="A0ABD3N957"/>
<protein>
    <submittedName>
        <fullName evidence="2">Uncharacterized protein</fullName>
    </submittedName>
</protein>
<feature type="signal peptide" evidence="1">
    <location>
        <begin position="1"/>
        <end position="20"/>
    </location>
</feature>
<evidence type="ECO:0000313" key="2">
    <source>
        <dbReference type="EMBL" id="KAL3772546.1"/>
    </source>
</evidence>
<dbReference type="EMBL" id="JALLBG020000009">
    <property type="protein sequence ID" value="KAL3772546.1"/>
    <property type="molecule type" value="Genomic_DNA"/>
</dbReference>
<evidence type="ECO:0000256" key="1">
    <source>
        <dbReference type="SAM" id="SignalP"/>
    </source>
</evidence>
<keyword evidence="1" id="KW-0732">Signal</keyword>
<feature type="chain" id="PRO_5044844598" evidence="1">
    <location>
        <begin position="21"/>
        <end position="354"/>
    </location>
</feature>
<evidence type="ECO:0000313" key="3">
    <source>
        <dbReference type="Proteomes" id="UP001530293"/>
    </source>
</evidence>
<proteinExistence type="predicted"/>
<comment type="caution">
    <text evidence="2">The sequence shown here is derived from an EMBL/GenBank/DDBJ whole genome shotgun (WGS) entry which is preliminary data.</text>
</comment>
<sequence>MLRHFPLILLTIAYCPATSAFTYRDISEKACREKTPHTTVTHASGEDDVSLSLPSLFWTKSSGNILRRRYCCLVLQATSGRSSDSDKGKDGGGKKGYRFGDITKSLIGGSVEKITGKPYEFGDLSRAIDSSVKEKINDLTGNDDYEFGDLSRWVDTKIKGEVNKFTNKEEYQFGDMTKEILRRVATGQYTLDDLFMLLKALAIFQASISPIAGFLPVKLLVQLLDYSLLNDVAGRVTSALALELDKRLKKSLLGDENYQLGDATKRTISNAVKAYTGKESYEFGDVTKRVMSSFAEDSKTAQGRQMVAFQSPNTMEALDDWDRLSEKDLKCGLDEIEKYVERIERDQRGETSNK</sequence>
<dbReference type="Proteomes" id="UP001530293">
    <property type="component" value="Unassembled WGS sequence"/>
</dbReference>
<gene>
    <name evidence="2" type="ORF">ACHAWU_006744</name>
</gene>
<accession>A0ABD3N957</accession>
<organism evidence="2 3">
    <name type="scientific">Discostella pseudostelligera</name>
    <dbReference type="NCBI Taxonomy" id="259834"/>
    <lineage>
        <taxon>Eukaryota</taxon>
        <taxon>Sar</taxon>
        <taxon>Stramenopiles</taxon>
        <taxon>Ochrophyta</taxon>
        <taxon>Bacillariophyta</taxon>
        <taxon>Coscinodiscophyceae</taxon>
        <taxon>Thalassiosirophycidae</taxon>
        <taxon>Stephanodiscales</taxon>
        <taxon>Stephanodiscaceae</taxon>
        <taxon>Discostella</taxon>
    </lineage>
</organism>
<reference evidence="2 3" key="1">
    <citation type="submission" date="2024-10" db="EMBL/GenBank/DDBJ databases">
        <title>Updated reference genomes for cyclostephanoid diatoms.</title>
        <authorList>
            <person name="Roberts W.R."/>
            <person name="Alverson A.J."/>
        </authorList>
    </citation>
    <scope>NUCLEOTIDE SEQUENCE [LARGE SCALE GENOMIC DNA]</scope>
    <source>
        <strain evidence="2 3">AJA232-27</strain>
    </source>
</reference>